<dbReference type="GO" id="GO:0016614">
    <property type="term" value="F:oxidoreductase activity, acting on CH-OH group of donors"/>
    <property type="evidence" value="ECO:0007669"/>
    <property type="project" value="InterPro"/>
</dbReference>
<evidence type="ECO:0000259" key="1">
    <source>
        <dbReference type="Pfam" id="PF00479"/>
    </source>
</evidence>
<comment type="caution">
    <text evidence="2">The sequence shown here is derived from an EMBL/GenBank/DDBJ whole genome shotgun (WGS) entry which is preliminary data.</text>
</comment>
<name>A0A848K8X0_9NOCA</name>
<dbReference type="AlphaFoldDB" id="A0A848K8X0"/>
<reference evidence="2 3" key="2">
    <citation type="submission" date="2020-06" db="EMBL/GenBank/DDBJ databases">
        <title>Antribacter stalactiti gen. nov., sp. nov., a new member of the family Nacardiaceae isolated from a cave.</title>
        <authorList>
            <person name="Kim I.S."/>
        </authorList>
    </citation>
    <scope>NUCLEOTIDE SEQUENCE [LARGE SCALE GENOMIC DNA]</scope>
    <source>
        <strain evidence="2 3">YC2-7</strain>
    </source>
</reference>
<dbReference type="Pfam" id="PF00479">
    <property type="entry name" value="G6PD_N"/>
    <property type="match status" value="1"/>
</dbReference>
<dbReference type="EMBL" id="VCQU01000001">
    <property type="protein sequence ID" value="NMN93734.1"/>
    <property type="molecule type" value="Genomic_DNA"/>
</dbReference>
<evidence type="ECO:0000313" key="3">
    <source>
        <dbReference type="Proteomes" id="UP000535543"/>
    </source>
</evidence>
<dbReference type="GO" id="GO:0050661">
    <property type="term" value="F:NADP binding"/>
    <property type="evidence" value="ECO:0007669"/>
    <property type="project" value="InterPro"/>
</dbReference>
<dbReference type="InterPro" id="IPR022674">
    <property type="entry name" value="G6P_DH_NAD-bd"/>
</dbReference>
<protein>
    <submittedName>
        <fullName evidence="2">Glucose-6-phosphate dehydrogenase</fullName>
    </submittedName>
</protein>
<sequence length="166" mass="18446">MSERLFNFFDEVMQRHFGLGSESYPRARRADVEKLLSDDTRRRVAEARTAALEWANTEKISGNAAITSDRLMITPYGLLYAAGLSGSSARQTLFYLAAPPELFESIVELTDATLLPQGSAAVAVDDRFGHELTFPWPLDAPLRRLLDEHQVLCLDLSEEGHAAHPS</sequence>
<keyword evidence="3" id="KW-1185">Reference proteome</keyword>
<evidence type="ECO:0000313" key="2">
    <source>
        <dbReference type="EMBL" id="NMN93734.1"/>
    </source>
</evidence>
<gene>
    <name evidence="2" type="ORF">FGL95_01610</name>
</gene>
<reference evidence="2 3" key="1">
    <citation type="submission" date="2019-05" db="EMBL/GenBank/DDBJ databases">
        <authorList>
            <person name="Lee S.D."/>
        </authorList>
    </citation>
    <scope>NUCLEOTIDE SEQUENCE [LARGE SCALE GENOMIC DNA]</scope>
    <source>
        <strain evidence="2 3">YC2-7</strain>
    </source>
</reference>
<organism evidence="2 3">
    <name type="scientific">Antrihabitans stalactiti</name>
    <dbReference type="NCBI Taxonomy" id="2584121"/>
    <lineage>
        <taxon>Bacteria</taxon>
        <taxon>Bacillati</taxon>
        <taxon>Actinomycetota</taxon>
        <taxon>Actinomycetes</taxon>
        <taxon>Mycobacteriales</taxon>
        <taxon>Nocardiaceae</taxon>
        <taxon>Antrihabitans</taxon>
    </lineage>
</organism>
<dbReference type="Gene3D" id="3.40.50.720">
    <property type="entry name" value="NAD(P)-binding Rossmann-like Domain"/>
    <property type="match status" value="1"/>
</dbReference>
<proteinExistence type="predicted"/>
<dbReference type="Proteomes" id="UP000535543">
    <property type="component" value="Unassembled WGS sequence"/>
</dbReference>
<feature type="domain" description="Glucose-6-phosphate dehydrogenase NAD-binding" evidence="1">
    <location>
        <begin position="88"/>
        <end position="155"/>
    </location>
</feature>
<dbReference type="RefSeq" id="WP_169584428.1">
    <property type="nucleotide sequence ID" value="NZ_VCQU01000001.1"/>
</dbReference>
<accession>A0A848K8X0</accession>
<dbReference type="GO" id="GO:0006006">
    <property type="term" value="P:glucose metabolic process"/>
    <property type="evidence" value="ECO:0007669"/>
    <property type="project" value="InterPro"/>
</dbReference>